<protein>
    <submittedName>
        <fullName evidence="2">XRE family transcriptional regulator</fullName>
    </submittedName>
</protein>
<dbReference type="InterPro" id="IPR001387">
    <property type="entry name" value="Cro/C1-type_HTH"/>
</dbReference>
<dbReference type="RefSeq" id="WP_015526736.1">
    <property type="nucleotide sequence ID" value="NZ_PSQG01000028.1"/>
</dbReference>
<dbReference type="SMART" id="SM00530">
    <property type="entry name" value="HTH_XRE"/>
    <property type="match status" value="1"/>
</dbReference>
<dbReference type="CDD" id="cd00093">
    <property type="entry name" value="HTH_XRE"/>
    <property type="match status" value="1"/>
</dbReference>
<evidence type="ECO:0000313" key="2">
    <source>
        <dbReference type="EMBL" id="RCH42047.1"/>
    </source>
</evidence>
<feature type="domain" description="HTH cro/C1-type" evidence="1">
    <location>
        <begin position="17"/>
        <end position="76"/>
    </location>
</feature>
<dbReference type="AlphaFoldDB" id="A0A367FUC8"/>
<dbReference type="InterPro" id="IPR010982">
    <property type="entry name" value="Lambda_DNA-bd_dom_sf"/>
</dbReference>
<gene>
    <name evidence="2" type="ORF">C4886_15710</name>
</gene>
<dbReference type="Gene3D" id="1.10.260.40">
    <property type="entry name" value="lambda repressor-like DNA-binding domains"/>
    <property type="match status" value="1"/>
</dbReference>
<accession>A0A367FUC8</accession>
<evidence type="ECO:0000313" key="3">
    <source>
        <dbReference type="Proteomes" id="UP000253208"/>
    </source>
</evidence>
<dbReference type="PROSITE" id="PS50943">
    <property type="entry name" value="HTH_CROC1"/>
    <property type="match status" value="1"/>
</dbReference>
<proteinExistence type="predicted"/>
<evidence type="ECO:0000259" key="1">
    <source>
        <dbReference type="PROSITE" id="PS50943"/>
    </source>
</evidence>
<sequence>MKIYTYQGKKNVSGEKIRQMRNMKRMSQSALAAKMQVEGVMLERDSISRIEGGERFVADYELRVFAKVLGVDVKWLLNEQ</sequence>
<organism evidence="2 3">
    <name type="scientific">Blautia obeum</name>
    <dbReference type="NCBI Taxonomy" id="40520"/>
    <lineage>
        <taxon>Bacteria</taxon>
        <taxon>Bacillati</taxon>
        <taxon>Bacillota</taxon>
        <taxon>Clostridia</taxon>
        <taxon>Lachnospirales</taxon>
        <taxon>Lachnospiraceae</taxon>
        <taxon>Blautia</taxon>
    </lineage>
</organism>
<comment type="caution">
    <text evidence="2">The sequence shown here is derived from an EMBL/GenBank/DDBJ whole genome shotgun (WGS) entry which is preliminary data.</text>
</comment>
<name>A0A367FUC8_9FIRM</name>
<dbReference type="SUPFAM" id="SSF47413">
    <property type="entry name" value="lambda repressor-like DNA-binding domains"/>
    <property type="match status" value="1"/>
</dbReference>
<reference evidence="2 3" key="1">
    <citation type="submission" date="2018-02" db="EMBL/GenBank/DDBJ databases">
        <title>Complete genome sequencing of Faecalibacterium prausnitzii strains isolated from the human gut.</title>
        <authorList>
            <person name="Fitzgerald B.C."/>
            <person name="Shkoporov A.N."/>
            <person name="Ross P.R."/>
            <person name="Hill C."/>
        </authorList>
    </citation>
    <scope>NUCLEOTIDE SEQUENCE [LARGE SCALE GENOMIC DNA]</scope>
    <source>
        <strain evidence="2 3">APC942/31-1</strain>
    </source>
</reference>
<dbReference type="GO" id="GO:0003677">
    <property type="term" value="F:DNA binding"/>
    <property type="evidence" value="ECO:0007669"/>
    <property type="project" value="InterPro"/>
</dbReference>
<dbReference type="Proteomes" id="UP000253208">
    <property type="component" value="Unassembled WGS sequence"/>
</dbReference>
<dbReference type="EMBL" id="PSQG01000028">
    <property type="protein sequence ID" value="RCH42047.1"/>
    <property type="molecule type" value="Genomic_DNA"/>
</dbReference>